<accession>L7L6P2</accession>
<organism evidence="1 2">
    <name type="scientific">Gordonia hirsuta DSM 44140 = NBRC 16056</name>
    <dbReference type="NCBI Taxonomy" id="1121927"/>
    <lineage>
        <taxon>Bacteria</taxon>
        <taxon>Bacillati</taxon>
        <taxon>Actinomycetota</taxon>
        <taxon>Actinomycetes</taxon>
        <taxon>Mycobacteriales</taxon>
        <taxon>Gordoniaceae</taxon>
        <taxon>Gordonia</taxon>
    </lineage>
</organism>
<keyword evidence="2" id="KW-1185">Reference proteome</keyword>
<name>L7L6P2_9ACTN</name>
<gene>
    <name evidence="1" type="ORF">GOHSU_06_00270</name>
</gene>
<sequence length="366" mass="39606">MSCPQAARAQGVVHKRRVALLLRGGDGPQTASMPRIVVPLPGDLPALLDEQDGVITRRQILDGGGTPALVRSKLRRGEWVRKYPGVYLTHTGDPSPRQRTWLALLGGGAGAVLCDRSAVFAAGGSVDGRRYDDGAVHIAVDGHGNLRRRSARVEPVVVHYISGLAEKSLINVRPARLRPEYAVLRVAGQADTEHRAVARLAEGVGSRIVTAERMLTVLGSRHNYRRQTFLEQVLADIRDGTCSVLEHRYLTDVERGHGLPAGTRQAPTAVGRKGFRDVLYGEAGVIVELDGRFGHDDAAARDRDLERDLDALIGGIGVTARVGSGQVYDRPCQTAQKVARLLTAHGWTGTPTRCRIACTLRWPPPP</sequence>
<comment type="caution">
    <text evidence="1">The sequence shown here is derived from an EMBL/GenBank/DDBJ whole genome shotgun (WGS) entry which is preliminary data.</text>
</comment>
<evidence type="ECO:0000313" key="2">
    <source>
        <dbReference type="Proteomes" id="UP000053405"/>
    </source>
</evidence>
<dbReference type="EMBL" id="BANT01000006">
    <property type="protein sequence ID" value="GAC56416.1"/>
    <property type="molecule type" value="Genomic_DNA"/>
</dbReference>
<proteinExistence type="predicted"/>
<evidence type="ECO:0000313" key="1">
    <source>
        <dbReference type="EMBL" id="GAC56416.1"/>
    </source>
</evidence>
<dbReference type="AlphaFoldDB" id="L7L6P2"/>
<evidence type="ECO:0008006" key="3">
    <source>
        <dbReference type="Google" id="ProtNLM"/>
    </source>
</evidence>
<dbReference type="STRING" id="1121927.GOHSU_06_00270"/>
<reference evidence="1 2" key="1">
    <citation type="submission" date="2012-12" db="EMBL/GenBank/DDBJ databases">
        <title>Whole genome shotgun sequence of Gordonia hirsuta NBRC 16056.</title>
        <authorList>
            <person name="Isaki-Nakamura S."/>
            <person name="Hosoyama A."/>
            <person name="Tsuchikane K."/>
            <person name="Katsumata H."/>
            <person name="Baba S."/>
            <person name="Yamazaki S."/>
            <person name="Fujita N."/>
        </authorList>
    </citation>
    <scope>NUCLEOTIDE SEQUENCE [LARGE SCALE GENOMIC DNA]</scope>
    <source>
        <strain evidence="1 2">NBRC 16056</strain>
    </source>
</reference>
<dbReference type="Proteomes" id="UP000053405">
    <property type="component" value="Unassembled WGS sequence"/>
</dbReference>
<dbReference type="eggNOG" id="COG5340">
    <property type="taxonomic scope" value="Bacteria"/>
</dbReference>
<protein>
    <recommendedName>
        <fullName evidence="3">AbiEi antitoxin C-terminal domain-containing protein</fullName>
    </recommendedName>
</protein>